<evidence type="ECO:0000256" key="2">
    <source>
        <dbReference type="ARBA" id="ARBA00004613"/>
    </source>
</evidence>
<feature type="chain" id="PRO_5043933267" evidence="8">
    <location>
        <begin position="27"/>
        <end position="340"/>
    </location>
</feature>
<proteinExistence type="predicted"/>
<keyword evidence="3" id="KW-0964">Secreted</keyword>
<evidence type="ECO:0000256" key="3">
    <source>
        <dbReference type="ARBA" id="ARBA00022525"/>
    </source>
</evidence>
<dbReference type="AlphaFoldDB" id="A0AAV6VQR7"/>
<keyword evidence="5" id="KW-0460">Magnesium</keyword>
<name>A0AAV6VQR7_9ARAC</name>
<dbReference type="Pfam" id="PF13653">
    <property type="entry name" value="GDPD_2"/>
    <property type="match status" value="1"/>
</dbReference>
<protein>
    <submittedName>
        <fullName evidence="9">Uncharacterized protein</fullName>
    </submittedName>
</protein>
<dbReference type="GO" id="GO:0046872">
    <property type="term" value="F:metal ion binding"/>
    <property type="evidence" value="ECO:0007669"/>
    <property type="project" value="UniProtKB-KW"/>
</dbReference>
<evidence type="ECO:0000313" key="9">
    <source>
        <dbReference type="EMBL" id="KAG8199182.1"/>
    </source>
</evidence>
<dbReference type="CDD" id="cd08576">
    <property type="entry name" value="GDPD_like_SMaseD_PLD"/>
    <property type="match status" value="1"/>
</dbReference>
<dbReference type="Proteomes" id="UP000827092">
    <property type="component" value="Unassembled WGS sequence"/>
</dbReference>
<reference evidence="9 10" key="1">
    <citation type="journal article" date="2022" name="Nat. Ecol. Evol.">
        <title>A masculinizing supergene underlies an exaggerated male reproductive morph in a spider.</title>
        <authorList>
            <person name="Hendrickx F."/>
            <person name="De Corte Z."/>
            <person name="Sonet G."/>
            <person name="Van Belleghem S.M."/>
            <person name="Kostlbacher S."/>
            <person name="Vangestel C."/>
        </authorList>
    </citation>
    <scope>NUCLEOTIDE SEQUENCE [LARGE SCALE GENOMIC DNA]</scope>
    <source>
        <strain evidence="9">W744_W776</strain>
    </source>
</reference>
<evidence type="ECO:0000256" key="4">
    <source>
        <dbReference type="ARBA" id="ARBA00022723"/>
    </source>
</evidence>
<dbReference type="InterPro" id="IPR017946">
    <property type="entry name" value="PLC-like_Pdiesterase_TIM-brl"/>
</dbReference>
<comment type="subcellular location">
    <subcellularLocation>
        <location evidence="2">Secreted</location>
    </subcellularLocation>
</comment>
<evidence type="ECO:0000256" key="7">
    <source>
        <dbReference type="ARBA" id="ARBA00023239"/>
    </source>
</evidence>
<evidence type="ECO:0000313" key="10">
    <source>
        <dbReference type="Proteomes" id="UP000827092"/>
    </source>
</evidence>
<dbReference type="GO" id="GO:0016829">
    <property type="term" value="F:lyase activity"/>
    <property type="evidence" value="ECO:0007669"/>
    <property type="project" value="UniProtKB-KW"/>
</dbReference>
<dbReference type="Gene3D" id="3.20.20.190">
    <property type="entry name" value="Phosphatidylinositol (PI) phosphodiesterase"/>
    <property type="match status" value="1"/>
</dbReference>
<keyword evidence="8" id="KW-0732">Signal</keyword>
<feature type="signal peptide" evidence="8">
    <location>
        <begin position="1"/>
        <end position="26"/>
    </location>
</feature>
<keyword evidence="7" id="KW-0456">Lyase</keyword>
<dbReference type="EMBL" id="JAFNEN010000030">
    <property type="protein sequence ID" value="KAG8199182.1"/>
    <property type="molecule type" value="Genomic_DNA"/>
</dbReference>
<keyword evidence="6" id="KW-1015">Disulfide bond</keyword>
<evidence type="ECO:0000256" key="5">
    <source>
        <dbReference type="ARBA" id="ARBA00022842"/>
    </source>
</evidence>
<evidence type="ECO:0000256" key="1">
    <source>
        <dbReference type="ARBA" id="ARBA00000110"/>
    </source>
</evidence>
<dbReference type="SUPFAM" id="SSF51695">
    <property type="entry name" value="PLC-like phosphodiesterases"/>
    <property type="match status" value="1"/>
</dbReference>
<comment type="caution">
    <text evidence="9">The sequence shown here is derived from an EMBL/GenBank/DDBJ whole genome shotgun (WGS) entry which is preliminary data.</text>
</comment>
<keyword evidence="10" id="KW-1185">Reference proteome</keyword>
<sequence length="340" mass="39060">MALLLIWTELILALTILPKIILTVDSDEDNDSRRPIWNIAHMVNALHQVDEYLDRGANSLEFDIAFDPDGEARFTYHGVPCDCFRRCTRYEDFDTYLDYLRQLTTPGDPRFRKELILLFMDLKVSGLSQGSRYRAGEDVAKKLLENYWKKGTSIGRAYILVSLPSINHLGFVRGFRNVLQNKNATEYEKKIGFDFSGNEDINLIRSTLASAGINDNIWIGDGITNCLPRGTSRLVHAISKRDDSSRTNINKVYWWTVDKMSTMRRTLEIGVDGLITNHPERLKDVLDEGSYSSFARLATFDDNPWKTYSRKVENIMARGRGRLFADEAFENDTEEILYNT</sequence>
<dbReference type="GO" id="GO:0006629">
    <property type="term" value="P:lipid metabolic process"/>
    <property type="evidence" value="ECO:0007669"/>
    <property type="project" value="InterPro"/>
</dbReference>
<keyword evidence="4" id="KW-0479">Metal-binding</keyword>
<accession>A0AAV6VQR7</accession>
<organism evidence="9 10">
    <name type="scientific">Oedothorax gibbosus</name>
    <dbReference type="NCBI Taxonomy" id="931172"/>
    <lineage>
        <taxon>Eukaryota</taxon>
        <taxon>Metazoa</taxon>
        <taxon>Ecdysozoa</taxon>
        <taxon>Arthropoda</taxon>
        <taxon>Chelicerata</taxon>
        <taxon>Arachnida</taxon>
        <taxon>Araneae</taxon>
        <taxon>Araneomorphae</taxon>
        <taxon>Entelegynae</taxon>
        <taxon>Araneoidea</taxon>
        <taxon>Linyphiidae</taxon>
        <taxon>Erigoninae</taxon>
        <taxon>Oedothorax</taxon>
    </lineage>
</organism>
<dbReference type="GO" id="GO:0005576">
    <property type="term" value="C:extracellular region"/>
    <property type="evidence" value="ECO:0007669"/>
    <property type="project" value="UniProtKB-SubCell"/>
</dbReference>
<evidence type="ECO:0000256" key="8">
    <source>
        <dbReference type="SAM" id="SignalP"/>
    </source>
</evidence>
<dbReference type="GO" id="GO:0008081">
    <property type="term" value="F:phosphoric diester hydrolase activity"/>
    <property type="evidence" value="ECO:0007669"/>
    <property type="project" value="InterPro"/>
</dbReference>
<evidence type="ECO:0000256" key="6">
    <source>
        <dbReference type="ARBA" id="ARBA00023157"/>
    </source>
</evidence>
<comment type="catalytic activity">
    <reaction evidence="1">
        <text>an N-(acyl)-sphingosylphosphoethanolamine = an N-(acyl)-sphingosyl-1,3-cyclic phosphate + ethanolamine</text>
        <dbReference type="Rhea" id="RHEA:60648"/>
        <dbReference type="ChEBI" id="CHEBI:57603"/>
        <dbReference type="ChEBI" id="CHEBI:143891"/>
        <dbReference type="ChEBI" id="CHEBI:143892"/>
    </reaction>
</comment>
<gene>
    <name evidence="9" type="ORF">JTE90_016011</name>
</gene>